<evidence type="ECO:0000313" key="9">
    <source>
        <dbReference type="Proteomes" id="UP001381693"/>
    </source>
</evidence>
<gene>
    <name evidence="8" type="ORF">SK128_009019</name>
</gene>
<proteinExistence type="inferred from homology"/>
<name>A0AAN8X5V4_HALRR</name>
<dbReference type="Proteomes" id="UP001381693">
    <property type="component" value="Unassembled WGS sequence"/>
</dbReference>
<accession>A0AAN8X5V4</accession>
<evidence type="ECO:0000256" key="4">
    <source>
        <dbReference type="ARBA" id="ARBA00023128"/>
    </source>
</evidence>
<evidence type="ECO:0000256" key="3">
    <source>
        <dbReference type="ARBA" id="ARBA00022980"/>
    </source>
</evidence>
<evidence type="ECO:0000256" key="5">
    <source>
        <dbReference type="ARBA" id="ARBA00023274"/>
    </source>
</evidence>
<keyword evidence="9" id="KW-1185">Reference proteome</keyword>
<dbReference type="PANTHER" id="PTHR31542:SF1">
    <property type="entry name" value="LARGE RIBOSOMAL SUBUNIT PROTEIN ML50"/>
    <property type="match status" value="1"/>
</dbReference>
<sequence length="216" mass="24644">MAATITRAPLSRLQPSSFLIGQHCVWQCTPVYISSAERFKSTKTVVKSNRGDDLPVDRKVDFDAQSLAARGYLRNQKAYTPPKDVKSKVLDICKKHMGNETLFPDFKTKFSVLVQCSQSLQHSVPNSLIHRINNIDELIVYYATPVSTTVPLDMMKDMDLPKNLHVVYKYHRFHPETDTKFGGITAFPNDSTLVTSIKYKKKYPSYIVEKPWLSKN</sequence>
<evidence type="ECO:0000256" key="7">
    <source>
        <dbReference type="ARBA" id="ARBA00035398"/>
    </source>
</evidence>
<dbReference type="InterPro" id="IPR018305">
    <property type="entry name" value="Ribosomal_m50"/>
</dbReference>
<comment type="similarity">
    <text evidence="2">Belongs to the mitochondrion-specific ribosomal protein mL50 family.</text>
</comment>
<comment type="caution">
    <text evidence="8">The sequence shown here is derived from an EMBL/GenBank/DDBJ whole genome shotgun (WGS) entry which is preliminary data.</text>
</comment>
<dbReference type="EMBL" id="JAXCGZ010009545">
    <property type="protein sequence ID" value="KAK7076811.1"/>
    <property type="molecule type" value="Genomic_DNA"/>
</dbReference>
<evidence type="ECO:0000256" key="2">
    <source>
        <dbReference type="ARBA" id="ARBA00008860"/>
    </source>
</evidence>
<keyword evidence="4" id="KW-0496">Mitochondrion</keyword>
<evidence type="ECO:0000256" key="6">
    <source>
        <dbReference type="ARBA" id="ARBA00035183"/>
    </source>
</evidence>
<protein>
    <recommendedName>
        <fullName evidence="6">Large ribosomal subunit protein mL50</fullName>
    </recommendedName>
    <alternativeName>
        <fullName evidence="7">39S ribosomal protein L50, mitochondrial</fullName>
    </alternativeName>
</protein>
<evidence type="ECO:0000313" key="8">
    <source>
        <dbReference type="EMBL" id="KAK7076811.1"/>
    </source>
</evidence>
<dbReference type="GO" id="GO:0005762">
    <property type="term" value="C:mitochondrial large ribosomal subunit"/>
    <property type="evidence" value="ECO:0007669"/>
    <property type="project" value="TreeGrafter"/>
</dbReference>
<keyword evidence="3" id="KW-0689">Ribosomal protein</keyword>
<organism evidence="8 9">
    <name type="scientific">Halocaridina rubra</name>
    <name type="common">Hawaiian red shrimp</name>
    <dbReference type="NCBI Taxonomy" id="373956"/>
    <lineage>
        <taxon>Eukaryota</taxon>
        <taxon>Metazoa</taxon>
        <taxon>Ecdysozoa</taxon>
        <taxon>Arthropoda</taxon>
        <taxon>Crustacea</taxon>
        <taxon>Multicrustacea</taxon>
        <taxon>Malacostraca</taxon>
        <taxon>Eumalacostraca</taxon>
        <taxon>Eucarida</taxon>
        <taxon>Decapoda</taxon>
        <taxon>Pleocyemata</taxon>
        <taxon>Caridea</taxon>
        <taxon>Atyoidea</taxon>
        <taxon>Atyidae</taxon>
        <taxon>Halocaridina</taxon>
    </lineage>
</organism>
<dbReference type="AlphaFoldDB" id="A0AAN8X5V4"/>
<dbReference type="PANTHER" id="PTHR31542">
    <property type="entry name" value="39A RIBOSOMAL PROTEIN L50, MITOCHONDRIAL"/>
    <property type="match status" value="1"/>
</dbReference>
<evidence type="ECO:0000256" key="1">
    <source>
        <dbReference type="ARBA" id="ARBA00004173"/>
    </source>
</evidence>
<keyword evidence="5" id="KW-0687">Ribonucleoprotein</keyword>
<reference evidence="8 9" key="1">
    <citation type="submission" date="2023-11" db="EMBL/GenBank/DDBJ databases">
        <title>Halocaridina rubra genome assembly.</title>
        <authorList>
            <person name="Smith C."/>
        </authorList>
    </citation>
    <scope>NUCLEOTIDE SEQUENCE [LARGE SCALE GENOMIC DNA]</scope>
    <source>
        <strain evidence="8">EP-1</strain>
        <tissue evidence="8">Whole</tissue>
    </source>
</reference>
<comment type="subcellular location">
    <subcellularLocation>
        <location evidence="1">Mitochondrion</location>
    </subcellularLocation>
</comment>